<feature type="transmembrane region" description="Helical" evidence="7">
    <location>
        <begin position="182"/>
        <end position="199"/>
    </location>
</feature>
<dbReference type="STRING" id="709839.TSA66_04325"/>
<keyword evidence="4 7" id="KW-0812">Transmembrane</keyword>
<dbReference type="InterPro" id="IPR051800">
    <property type="entry name" value="PqiA-PqiB_transport"/>
</dbReference>
<evidence type="ECO:0000256" key="4">
    <source>
        <dbReference type="ARBA" id="ARBA00022692"/>
    </source>
</evidence>
<protein>
    <submittedName>
        <fullName evidence="8">Paraquat-inducible protein A</fullName>
    </submittedName>
</protein>
<evidence type="ECO:0000313" key="8">
    <source>
        <dbReference type="EMBL" id="KIF80210.1"/>
    </source>
</evidence>
<keyword evidence="6 7" id="KW-0472">Membrane</keyword>
<feature type="transmembrane region" description="Helical" evidence="7">
    <location>
        <begin position="56"/>
        <end position="75"/>
    </location>
</feature>
<evidence type="ECO:0000256" key="3">
    <source>
        <dbReference type="ARBA" id="ARBA00022519"/>
    </source>
</evidence>
<sequence>MNVVESRGGSAARHGLITCPACGLLCRCRSTPDALRCPRCHARLHARKPNSVSRTWAFVIASYLLYIPANTLPILETRSLFDVQSNTIMSGVILFWNSGSWFVAALIFFASIVVPLTKLIALTLLLVSVQRRMDWQPRQRTRLYRLVDAIGRWSMLDIYVAALSVALVQVESFASMRAGPGAAAFGTVVVLTMLAAHSFDPRLIWDERL</sequence>
<dbReference type="PANTHER" id="PTHR30462:SF3">
    <property type="entry name" value="INTERMEMBRANE TRANSPORT PROTEIN PQIA"/>
    <property type="match status" value="1"/>
</dbReference>
<dbReference type="OrthoDB" id="9800207at2"/>
<dbReference type="RefSeq" id="WP_040039125.1">
    <property type="nucleotide sequence ID" value="NZ_JWJG01000028.1"/>
</dbReference>
<keyword evidence="3" id="KW-0997">Cell inner membrane</keyword>
<organism evidence="8 9">
    <name type="scientific">Noviherbaspirillum autotrophicum</name>
    <dbReference type="NCBI Taxonomy" id="709839"/>
    <lineage>
        <taxon>Bacteria</taxon>
        <taxon>Pseudomonadati</taxon>
        <taxon>Pseudomonadota</taxon>
        <taxon>Betaproteobacteria</taxon>
        <taxon>Burkholderiales</taxon>
        <taxon>Oxalobacteraceae</taxon>
        <taxon>Noviherbaspirillum</taxon>
    </lineage>
</organism>
<dbReference type="AlphaFoldDB" id="A0A0C2BG38"/>
<comment type="caution">
    <text evidence="8">The sequence shown here is derived from an EMBL/GenBank/DDBJ whole genome shotgun (WGS) entry which is preliminary data.</text>
</comment>
<dbReference type="Proteomes" id="UP000031572">
    <property type="component" value="Unassembled WGS sequence"/>
</dbReference>
<dbReference type="InterPro" id="IPR007498">
    <property type="entry name" value="PqiA-like"/>
</dbReference>
<feature type="transmembrane region" description="Helical" evidence="7">
    <location>
        <begin position="150"/>
        <end position="170"/>
    </location>
</feature>
<proteinExistence type="predicted"/>
<keyword evidence="2" id="KW-1003">Cell membrane</keyword>
<evidence type="ECO:0000313" key="9">
    <source>
        <dbReference type="Proteomes" id="UP000031572"/>
    </source>
</evidence>
<reference evidence="8 9" key="1">
    <citation type="submission" date="2014-12" db="EMBL/GenBank/DDBJ databases">
        <title>Denitrispirillum autotrophicum gen. nov., sp. nov., Denitrifying, Facultatively Autotrophic Bacteria Isolated from Rice Paddy Soil.</title>
        <authorList>
            <person name="Ishii S."/>
            <person name="Ashida N."/>
            <person name="Ohno H."/>
            <person name="Otsuka S."/>
            <person name="Yokota A."/>
            <person name="Senoo K."/>
        </authorList>
    </citation>
    <scope>NUCLEOTIDE SEQUENCE [LARGE SCALE GENOMIC DNA]</scope>
    <source>
        <strain evidence="8 9">TSA66</strain>
    </source>
</reference>
<name>A0A0C2BG38_9BURK</name>
<evidence type="ECO:0000256" key="2">
    <source>
        <dbReference type="ARBA" id="ARBA00022475"/>
    </source>
</evidence>
<feature type="transmembrane region" description="Helical" evidence="7">
    <location>
        <begin position="101"/>
        <end position="129"/>
    </location>
</feature>
<keyword evidence="5 7" id="KW-1133">Transmembrane helix</keyword>
<evidence type="ECO:0000256" key="1">
    <source>
        <dbReference type="ARBA" id="ARBA00004533"/>
    </source>
</evidence>
<evidence type="ECO:0000256" key="6">
    <source>
        <dbReference type="ARBA" id="ARBA00023136"/>
    </source>
</evidence>
<evidence type="ECO:0000256" key="7">
    <source>
        <dbReference type="SAM" id="Phobius"/>
    </source>
</evidence>
<comment type="subcellular location">
    <subcellularLocation>
        <location evidence="1">Cell inner membrane</location>
    </subcellularLocation>
</comment>
<evidence type="ECO:0000256" key="5">
    <source>
        <dbReference type="ARBA" id="ARBA00022989"/>
    </source>
</evidence>
<keyword evidence="9" id="KW-1185">Reference proteome</keyword>
<gene>
    <name evidence="8" type="ORF">TSA66_04325</name>
</gene>
<accession>A0A0C2BG38</accession>
<dbReference type="GO" id="GO:0005886">
    <property type="term" value="C:plasma membrane"/>
    <property type="evidence" value="ECO:0007669"/>
    <property type="project" value="UniProtKB-SubCell"/>
</dbReference>
<dbReference type="PANTHER" id="PTHR30462">
    <property type="entry name" value="INTERMEMBRANE TRANSPORT PROTEIN PQIB-RELATED"/>
    <property type="match status" value="1"/>
</dbReference>
<dbReference type="Pfam" id="PF04403">
    <property type="entry name" value="PqiA"/>
    <property type="match status" value="1"/>
</dbReference>
<dbReference type="EMBL" id="JWJG01000028">
    <property type="protein sequence ID" value="KIF80210.1"/>
    <property type="molecule type" value="Genomic_DNA"/>
</dbReference>